<evidence type="ECO:0000256" key="3">
    <source>
        <dbReference type="SAM" id="SignalP"/>
    </source>
</evidence>
<dbReference type="Proteomes" id="UP000554235">
    <property type="component" value="Unassembled WGS sequence"/>
</dbReference>
<dbReference type="GO" id="GO:0055085">
    <property type="term" value="P:transmembrane transport"/>
    <property type="evidence" value="ECO:0007669"/>
    <property type="project" value="TreeGrafter"/>
</dbReference>
<comment type="caution">
    <text evidence="5">The sequence shown here is derived from an EMBL/GenBank/DDBJ whole genome shotgun (WGS) entry which is preliminary data.</text>
</comment>
<gene>
    <name evidence="5" type="ORF">FALBO_2218</name>
</gene>
<keyword evidence="2" id="KW-0472">Membrane</keyword>
<keyword evidence="2" id="KW-0812">Transmembrane</keyword>
<feature type="domain" description="TRP C-terminal" evidence="4">
    <location>
        <begin position="385"/>
        <end position="494"/>
    </location>
</feature>
<dbReference type="InterPro" id="IPR040241">
    <property type="entry name" value="TRP_Flc/Pkd2-like"/>
</dbReference>
<dbReference type="PANTHER" id="PTHR31145:SF6">
    <property type="entry name" value="INTEGRAL MEMBRANE PROTEIN (AFU_ORTHOLOGUE AFUA_7G01610)"/>
    <property type="match status" value="1"/>
</dbReference>
<feature type="chain" id="PRO_5034516989" evidence="3">
    <location>
        <begin position="24"/>
        <end position="714"/>
    </location>
</feature>
<name>A0A8H4PH11_9HYPO</name>
<accession>A0A8H4PH11</accession>
<feature type="compositionally biased region" description="Polar residues" evidence="1">
    <location>
        <begin position="579"/>
        <end position="589"/>
    </location>
</feature>
<keyword evidence="2" id="KW-1133">Transmembrane helix</keyword>
<feature type="transmembrane region" description="Helical" evidence="2">
    <location>
        <begin position="464"/>
        <end position="486"/>
    </location>
</feature>
<feature type="region of interest" description="Disordered" evidence="1">
    <location>
        <begin position="514"/>
        <end position="627"/>
    </location>
</feature>
<protein>
    <submittedName>
        <fullName evidence="5">Integral membrane</fullName>
    </submittedName>
</protein>
<sequence>MARVSVFLRAVLCFYAFGGSASAAYLQWQSCSDASPFNSTFNGAPRLSVGVVNEFQTWPTVQLNFSFWTTPADCVRAASMISSAEVKLDLLSGSSVYQLPANGSCRRFTSPDGVSGSVLDIPIAIDQIEYIPALATMGLEIRLFDDIYADARICQSTVATLALGNAITTAIRASVWTVFITVSIVGLLRTIWGNNMSDTDPDHKPRARTVLPEVTDCLQHLQFIFLTGCLSIHYPGFYQPIVGQLHWLSLFSNGDIDREPSYIGVRDGVYETNGTLTDKPGLELKSQVIGGSHQLMSTWLNMVLFIIIIVLASALGLQVYDAITRCQNPDKKQLKLLQILATLRWLRRRLTMLRLGVFKFDTSQRYRRISTPGGFEGHDRRCVQILVTLMCIRAATIGGLQVSGVSQLAILITCDVCLLLCIICLRSFDVVSILTVSTSARLCSLLLMTTFSRHLELSDSSRHIIGLTILAIQSPVLALFLISSLYHAIRLILRGRSLPGQVYGLRDLRRRKSQYLGPDTIQPPTPSEQPSNSSRSLKLDAANNPSPTDLGSFFRQPRSPSSCYPEKNASSCGDPVAVTSPTTTETSYPVSKRQLKVSVPPTIGGDAQDAPPSPSTNRTKLEGPFSMVSTKPLGPKWNDYSFREADMFYRRALLKQDSGDTHKSFEGNAHRPFRFSNLLVWARMLRQSNTAELAPKWFEVKRPRRDPRSLQNEQ</sequence>
<feature type="transmembrane region" description="Helical" evidence="2">
    <location>
        <begin position="408"/>
        <end position="425"/>
    </location>
</feature>
<dbReference type="EMBL" id="JAADYS010000282">
    <property type="protein sequence ID" value="KAF4470868.1"/>
    <property type="molecule type" value="Genomic_DNA"/>
</dbReference>
<organism evidence="5 6">
    <name type="scientific">Fusarium albosuccineum</name>
    <dbReference type="NCBI Taxonomy" id="1237068"/>
    <lineage>
        <taxon>Eukaryota</taxon>
        <taxon>Fungi</taxon>
        <taxon>Dikarya</taxon>
        <taxon>Ascomycota</taxon>
        <taxon>Pezizomycotina</taxon>
        <taxon>Sordariomycetes</taxon>
        <taxon>Hypocreomycetidae</taxon>
        <taxon>Hypocreales</taxon>
        <taxon>Nectriaceae</taxon>
        <taxon>Fusarium</taxon>
        <taxon>Fusarium decemcellulare species complex</taxon>
    </lineage>
</organism>
<dbReference type="Pfam" id="PF06011">
    <property type="entry name" value="TRP"/>
    <property type="match status" value="1"/>
</dbReference>
<keyword evidence="6" id="KW-1185">Reference proteome</keyword>
<dbReference type="PANTHER" id="PTHR31145">
    <property type="entry name" value="INTEGRAL MEMBRANE PROTEIN (AFU_ORTHOLOGUE AFUA_7G01610)"/>
    <property type="match status" value="1"/>
</dbReference>
<dbReference type="OrthoDB" id="269822at2759"/>
<feature type="transmembrane region" description="Helical" evidence="2">
    <location>
        <begin position="432"/>
        <end position="452"/>
    </location>
</feature>
<evidence type="ECO:0000313" key="6">
    <source>
        <dbReference type="Proteomes" id="UP000554235"/>
    </source>
</evidence>
<feature type="transmembrane region" description="Helical" evidence="2">
    <location>
        <begin position="299"/>
        <end position="323"/>
    </location>
</feature>
<feature type="signal peptide" evidence="3">
    <location>
        <begin position="1"/>
        <end position="23"/>
    </location>
</feature>
<evidence type="ECO:0000259" key="4">
    <source>
        <dbReference type="Pfam" id="PF06011"/>
    </source>
</evidence>
<proteinExistence type="predicted"/>
<dbReference type="GO" id="GO:0016020">
    <property type="term" value="C:membrane"/>
    <property type="evidence" value="ECO:0007669"/>
    <property type="project" value="TreeGrafter"/>
</dbReference>
<reference evidence="5 6" key="1">
    <citation type="submission" date="2020-01" db="EMBL/GenBank/DDBJ databases">
        <title>Identification and distribution of gene clusters putatively required for synthesis of sphingolipid metabolism inhibitors in phylogenetically diverse species of the filamentous fungus Fusarium.</title>
        <authorList>
            <person name="Kim H.-S."/>
            <person name="Busman M."/>
            <person name="Brown D.W."/>
            <person name="Divon H."/>
            <person name="Uhlig S."/>
            <person name="Proctor R.H."/>
        </authorList>
    </citation>
    <scope>NUCLEOTIDE SEQUENCE [LARGE SCALE GENOMIC DNA]</scope>
    <source>
        <strain evidence="5 6">NRRL 20459</strain>
    </source>
</reference>
<evidence type="ECO:0000313" key="5">
    <source>
        <dbReference type="EMBL" id="KAF4470868.1"/>
    </source>
</evidence>
<evidence type="ECO:0000256" key="2">
    <source>
        <dbReference type="SAM" id="Phobius"/>
    </source>
</evidence>
<dbReference type="InterPro" id="IPR010308">
    <property type="entry name" value="TRP_C"/>
</dbReference>
<evidence type="ECO:0000256" key="1">
    <source>
        <dbReference type="SAM" id="MobiDB-lite"/>
    </source>
</evidence>
<keyword evidence="3" id="KW-0732">Signal</keyword>
<dbReference type="AlphaFoldDB" id="A0A8H4PH11"/>